<evidence type="ECO:0000313" key="2">
    <source>
        <dbReference type="EMBL" id="KAK5100265.1"/>
    </source>
</evidence>
<reference evidence="2 3" key="1">
    <citation type="submission" date="2023-08" db="EMBL/GenBank/DDBJ databases">
        <title>Black Yeasts Isolated from many extreme environments.</title>
        <authorList>
            <person name="Coleine C."/>
            <person name="Stajich J.E."/>
            <person name="Selbmann L."/>
        </authorList>
    </citation>
    <scope>NUCLEOTIDE SEQUENCE [LARGE SCALE GENOMIC DNA]</scope>
    <source>
        <strain evidence="2 3">CCFEE 5885</strain>
    </source>
</reference>
<feature type="transmembrane region" description="Helical" evidence="1">
    <location>
        <begin position="544"/>
        <end position="565"/>
    </location>
</feature>
<comment type="caution">
    <text evidence="2">The sequence shown here is derived from an EMBL/GenBank/DDBJ whole genome shotgun (WGS) entry which is preliminary data.</text>
</comment>
<accession>A0ABR0KM26</accession>
<evidence type="ECO:0000313" key="3">
    <source>
        <dbReference type="Proteomes" id="UP001345013"/>
    </source>
</evidence>
<dbReference type="EMBL" id="JAVRRG010000007">
    <property type="protein sequence ID" value="KAK5100265.1"/>
    <property type="molecule type" value="Genomic_DNA"/>
</dbReference>
<dbReference type="Proteomes" id="UP001345013">
    <property type="component" value="Unassembled WGS sequence"/>
</dbReference>
<feature type="transmembrane region" description="Helical" evidence="1">
    <location>
        <begin position="128"/>
        <end position="147"/>
    </location>
</feature>
<gene>
    <name evidence="2" type="ORF">LTR24_001060</name>
</gene>
<proteinExistence type="predicted"/>
<keyword evidence="1" id="KW-1133">Transmembrane helix</keyword>
<keyword evidence="1" id="KW-0472">Membrane</keyword>
<sequence>MYEPKQSRFVEISQIDPQSIEHSKDDIPLRPTKAQPHDSIAYVGATNTYLGPNNTAETASYHPTSRPRPVPAHHFWRSPCGLGTVVFIAVVGRLMRTYALWRAERGASLGLLEQLNGSQNLLAAFERAILLPGLGILSIGVVFLWALSPVGGQSALRVLGQGQSSTLNMTTIYYFNNTGDANSGAFAGAANLAYYGVPLNAAFQATLSSLQRVKDSDIWGNVKIPVLHYMPTYTAARQDKDGWYDFNANDYDSPYSALNGIVVSGLKDGLDTNFTMESNYFNLTCTDPAFFNYTDNEDTWGGFANWTGKLALRGDNTSLLFNGLTISYGNSGWNSYMVDSNYVYTSQSDPNPKYNIIYASIGSSEGWVAAFNCTVGVYHVESDILCSGSDCHVRRVRPSLNTTWSNSGWPFPSESITLPHNMLTWLGTATGSDQSAVISPIDFYMAGYDTPFMTTVSGGETVSYNNVTGKQFAKRLQSLVNTGWQLSFQNQFTAQTPPDNKTALALSTNTSTTSPSAGGVGYTTTATTGTTISREDIFIANKSWITVTVVVAFVLLFCGIASMIFKYGTRSPDILGFVSSMTRDNPDFEDFPGGDKLDGLQRARVLRHVRVQIADVRPWDEDGHVTLRNLGPKKSR</sequence>
<protein>
    <submittedName>
        <fullName evidence="2">Uncharacterized protein</fullName>
    </submittedName>
</protein>
<organism evidence="2 3">
    <name type="scientific">Lithohypha guttulata</name>
    <dbReference type="NCBI Taxonomy" id="1690604"/>
    <lineage>
        <taxon>Eukaryota</taxon>
        <taxon>Fungi</taxon>
        <taxon>Dikarya</taxon>
        <taxon>Ascomycota</taxon>
        <taxon>Pezizomycotina</taxon>
        <taxon>Eurotiomycetes</taxon>
        <taxon>Chaetothyriomycetidae</taxon>
        <taxon>Chaetothyriales</taxon>
        <taxon>Trichomeriaceae</taxon>
        <taxon>Lithohypha</taxon>
    </lineage>
</organism>
<keyword evidence="3" id="KW-1185">Reference proteome</keyword>
<keyword evidence="1" id="KW-0812">Transmembrane</keyword>
<evidence type="ECO:0000256" key="1">
    <source>
        <dbReference type="SAM" id="Phobius"/>
    </source>
</evidence>
<name>A0ABR0KM26_9EURO</name>